<name>A0A927RNW7_9ACTN</name>
<accession>A0A927RNW7</accession>
<sequence length="352" mass="37250">MARPGLPTPRWGARVAARAGAGQARLTRRIAFGALVVALAATGTGCVSLPQEKTGKAPVWSPASADATSTFLRTYDEVTRRAAAGRNDKLITSVESGPLLQASQAEFQIAKRLDPDNKKPASAPTHTGSKVYLPKFQKYPVWFFTVSSTGEAARPTVGLVLRPRAGALWKKAVSVDLDEGVDLPPLATRDGAAVDVSQETGGTLVRPPSKVAIAYAALLADGPTAPQARAFEPHTQTTRSQQATAQNKSQSSAFSYNQKFEVTSVRALATTDGGGLELFTLAETENLAMKTGSLKFERTDAVAAYTGVAAPTAFLRTNWVWQVAAFVPPKDQGNGKVRLLGVDRSLASAEMK</sequence>
<proteinExistence type="predicted"/>
<dbReference type="RefSeq" id="WP_192754734.1">
    <property type="nucleotide sequence ID" value="NZ_BAABJL010000210.1"/>
</dbReference>
<dbReference type="Pfam" id="PF26366">
    <property type="entry name" value="DUF8094"/>
    <property type="match status" value="1"/>
</dbReference>
<comment type="caution">
    <text evidence="2">The sequence shown here is derived from an EMBL/GenBank/DDBJ whole genome shotgun (WGS) entry which is preliminary data.</text>
</comment>
<protein>
    <recommendedName>
        <fullName evidence="1">DUF8094 domain-containing protein</fullName>
    </recommendedName>
</protein>
<reference evidence="2" key="1">
    <citation type="submission" date="2020-10" db="EMBL/GenBank/DDBJ databases">
        <title>Sequencing the genomes of 1000 actinobacteria strains.</title>
        <authorList>
            <person name="Klenk H.-P."/>
        </authorList>
    </citation>
    <scope>NUCLEOTIDE SEQUENCE</scope>
    <source>
        <strain evidence="2">DSM 45354</strain>
    </source>
</reference>
<evidence type="ECO:0000259" key="1">
    <source>
        <dbReference type="Pfam" id="PF26366"/>
    </source>
</evidence>
<keyword evidence="3" id="KW-1185">Reference proteome</keyword>
<evidence type="ECO:0000313" key="3">
    <source>
        <dbReference type="Proteomes" id="UP000638648"/>
    </source>
</evidence>
<feature type="domain" description="DUF8094" evidence="1">
    <location>
        <begin position="58"/>
        <end position="347"/>
    </location>
</feature>
<dbReference type="Proteomes" id="UP000638648">
    <property type="component" value="Unassembled WGS sequence"/>
</dbReference>
<organism evidence="2 3">
    <name type="scientific">Actinopolymorpha pittospori</name>
    <dbReference type="NCBI Taxonomy" id="648752"/>
    <lineage>
        <taxon>Bacteria</taxon>
        <taxon>Bacillati</taxon>
        <taxon>Actinomycetota</taxon>
        <taxon>Actinomycetes</taxon>
        <taxon>Propionibacteriales</taxon>
        <taxon>Actinopolymorphaceae</taxon>
        <taxon>Actinopolymorpha</taxon>
    </lineage>
</organism>
<dbReference type="AlphaFoldDB" id="A0A927RNW7"/>
<dbReference type="InterPro" id="IPR058407">
    <property type="entry name" value="DUF8094"/>
</dbReference>
<dbReference type="EMBL" id="JADBEM010000001">
    <property type="protein sequence ID" value="MBE1611536.1"/>
    <property type="molecule type" value="Genomic_DNA"/>
</dbReference>
<evidence type="ECO:0000313" key="2">
    <source>
        <dbReference type="EMBL" id="MBE1611536.1"/>
    </source>
</evidence>
<gene>
    <name evidence="2" type="ORF">HEB94_008384</name>
</gene>